<dbReference type="RefSeq" id="WP_197440961.1">
    <property type="nucleotide sequence ID" value="NZ_SIHI01000001.1"/>
</dbReference>
<dbReference type="PANTHER" id="PTHR30419">
    <property type="entry name" value="HTH-TYPE TRANSCRIPTIONAL REGULATOR YBHD"/>
    <property type="match status" value="1"/>
</dbReference>
<reference evidence="7 8" key="1">
    <citation type="submission" date="2019-02" db="EMBL/GenBank/DDBJ databases">
        <title>Deep-cultivation of Planctomycetes and their phenomic and genomic characterization uncovers novel biology.</title>
        <authorList>
            <person name="Wiegand S."/>
            <person name="Jogler M."/>
            <person name="Boedeker C."/>
            <person name="Pinto D."/>
            <person name="Vollmers J."/>
            <person name="Rivas-Marin E."/>
            <person name="Kohn T."/>
            <person name="Peeters S.H."/>
            <person name="Heuer A."/>
            <person name="Rast P."/>
            <person name="Oberbeckmann S."/>
            <person name="Bunk B."/>
            <person name="Jeske O."/>
            <person name="Meyerdierks A."/>
            <person name="Storesund J.E."/>
            <person name="Kallscheuer N."/>
            <person name="Luecker S."/>
            <person name="Lage O.M."/>
            <person name="Pohl T."/>
            <person name="Merkel B.J."/>
            <person name="Hornburger P."/>
            <person name="Mueller R.-W."/>
            <person name="Bruemmer F."/>
            <person name="Labrenz M."/>
            <person name="Spormann A.M."/>
            <person name="Op Den Camp H."/>
            <person name="Overmann J."/>
            <person name="Amann R."/>
            <person name="Jetten M.S.M."/>
            <person name="Mascher T."/>
            <person name="Medema M.H."/>
            <person name="Devos D.P."/>
            <person name="Kaster A.-K."/>
            <person name="Ovreas L."/>
            <person name="Rohde M."/>
            <person name="Galperin M.Y."/>
            <person name="Jogler C."/>
        </authorList>
    </citation>
    <scope>NUCLEOTIDE SEQUENCE [LARGE SCALE GENOMIC DNA]</scope>
    <source>
        <strain evidence="7 8">KOR42</strain>
    </source>
</reference>
<dbReference type="InterPro" id="IPR036390">
    <property type="entry name" value="WH_DNA-bd_sf"/>
</dbReference>
<accession>A0A5C5X7D7</accession>
<organism evidence="7 8">
    <name type="scientific">Thalassoglobus neptunius</name>
    <dbReference type="NCBI Taxonomy" id="1938619"/>
    <lineage>
        <taxon>Bacteria</taxon>
        <taxon>Pseudomonadati</taxon>
        <taxon>Planctomycetota</taxon>
        <taxon>Planctomycetia</taxon>
        <taxon>Planctomycetales</taxon>
        <taxon>Planctomycetaceae</taxon>
        <taxon>Thalassoglobus</taxon>
    </lineage>
</organism>
<evidence type="ECO:0000313" key="8">
    <source>
        <dbReference type="Proteomes" id="UP000317243"/>
    </source>
</evidence>
<dbReference type="GO" id="GO:0003700">
    <property type="term" value="F:DNA-binding transcription factor activity"/>
    <property type="evidence" value="ECO:0007669"/>
    <property type="project" value="InterPro"/>
</dbReference>
<proteinExistence type="inferred from homology"/>
<keyword evidence="3" id="KW-0238">DNA-binding</keyword>
<evidence type="ECO:0000259" key="6">
    <source>
        <dbReference type="PROSITE" id="PS50931"/>
    </source>
</evidence>
<evidence type="ECO:0000313" key="7">
    <source>
        <dbReference type="EMBL" id="TWT58261.1"/>
    </source>
</evidence>
<evidence type="ECO:0000256" key="2">
    <source>
        <dbReference type="ARBA" id="ARBA00023015"/>
    </source>
</evidence>
<feature type="region of interest" description="Disordered" evidence="5">
    <location>
        <begin position="292"/>
        <end position="311"/>
    </location>
</feature>
<dbReference type="Gene3D" id="3.40.190.290">
    <property type="match status" value="1"/>
</dbReference>
<comment type="similarity">
    <text evidence="1">Belongs to the LysR transcriptional regulatory family.</text>
</comment>
<dbReference type="PRINTS" id="PR00039">
    <property type="entry name" value="HTHLYSR"/>
</dbReference>
<dbReference type="FunFam" id="1.10.10.10:FF:000001">
    <property type="entry name" value="LysR family transcriptional regulator"/>
    <property type="match status" value="1"/>
</dbReference>
<dbReference type="PROSITE" id="PS50931">
    <property type="entry name" value="HTH_LYSR"/>
    <property type="match status" value="1"/>
</dbReference>
<keyword evidence="4" id="KW-0804">Transcription</keyword>
<keyword evidence="8" id="KW-1185">Reference proteome</keyword>
<keyword evidence="2" id="KW-0805">Transcription regulation</keyword>
<dbReference type="Proteomes" id="UP000317243">
    <property type="component" value="Unassembled WGS sequence"/>
</dbReference>
<evidence type="ECO:0000256" key="4">
    <source>
        <dbReference type="ARBA" id="ARBA00023163"/>
    </source>
</evidence>
<dbReference type="GO" id="GO:0005829">
    <property type="term" value="C:cytosol"/>
    <property type="evidence" value="ECO:0007669"/>
    <property type="project" value="TreeGrafter"/>
</dbReference>
<evidence type="ECO:0000256" key="1">
    <source>
        <dbReference type="ARBA" id="ARBA00009437"/>
    </source>
</evidence>
<dbReference type="InterPro" id="IPR005119">
    <property type="entry name" value="LysR_subst-bd"/>
</dbReference>
<dbReference type="AlphaFoldDB" id="A0A5C5X7D7"/>
<dbReference type="Gene3D" id="1.10.10.10">
    <property type="entry name" value="Winged helix-like DNA-binding domain superfamily/Winged helix DNA-binding domain"/>
    <property type="match status" value="1"/>
</dbReference>
<dbReference type="Pfam" id="PF03466">
    <property type="entry name" value="LysR_substrate"/>
    <property type="match status" value="1"/>
</dbReference>
<gene>
    <name evidence="7" type="primary">cynR_1</name>
    <name evidence="7" type="ORF">KOR42_16330</name>
</gene>
<name>A0A5C5X7D7_9PLAN</name>
<dbReference type="EMBL" id="SIHI01000001">
    <property type="protein sequence ID" value="TWT58261.1"/>
    <property type="molecule type" value="Genomic_DNA"/>
</dbReference>
<dbReference type="SUPFAM" id="SSF53850">
    <property type="entry name" value="Periplasmic binding protein-like II"/>
    <property type="match status" value="1"/>
</dbReference>
<feature type="compositionally biased region" description="Low complexity" evidence="5">
    <location>
        <begin position="299"/>
        <end position="311"/>
    </location>
</feature>
<dbReference type="PANTHER" id="PTHR30419:SF8">
    <property type="entry name" value="NITROGEN ASSIMILATION TRANSCRIPTIONAL ACTIVATOR-RELATED"/>
    <property type="match status" value="1"/>
</dbReference>
<dbReference type="Pfam" id="PF00126">
    <property type="entry name" value="HTH_1"/>
    <property type="match status" value="1"/>
</dbReference>
<evidence type="ECO:0000256" key="5">
    <source>
        <dbReference type="SAM" id="MobiDB-lite"/>
    </source>
</evidence>
<dbReference type="CDD" id="cd05466">
    <property type="entry name" value="PBP2_LTTR_substrate"/>
    <property type="match status" value="1"/>
</dbReference>
<comment type="caution">
    <text evidence="7">The sequence shown here is derived from an EMBL/GenBank/DDBJ whole genome shotgun (WGS) entry which is preliminary data.</text>
</comment>
<dbReference type="SUPFAM" id="SSF46785">
    <property type="entry name" value="Winged helix' DNA-binding domain"/>
    <property type="match status" value="1"/>
</dbReference>
<dbReference type="InterPro" id="IPR000847">
    <property type="entry name" value="LysR_HTH_N"/>
</dbReference>
<evidence type="ECO:0000256" key="3">
    <source>
        <dbReference type="ARBA" id="ARBA00023125"/>
    </source>
</evidence>
<feature type="domain" description="HTH lysR-type" evidence="6">
    <location>
        <begin position="1"/>
        <end position="58"/>
    </location>
</feature>
<dbReference type="InterPro" id="IPR050950">
    <property type="entry name" value="HTH-type_LysR_regulators"/>
</dbReference>
<sequence length="311" mass="35268">MSLRNTEIFCEIATQRSFSRAASARQISQPAVSQALQQLEDQLGVALIDRSQRPIGLTPAGSVYFERCQKWLDDYREIEDAVTRFSGRLTGRVRVASIYSVGLLQMSDYVRKFRSEYPDVELSLDYVQPDEIYNRVLRDEVELGIVSFPKDGGDIGCLPWIDQEMVLAVAPEHPISDRESIRLTDLQGLDLVAFTHDLMIRRATEKLLRKSNVTMHVVHQFDNLETVKRAVEINLGVALLPLATLRRELEFQTLRAIPLSDCTFVRPLGIVHKRHKHLSRAAEKFVELLHEESPEHEPVSPFSTVTSSSSA</sequence>
<dbReference type="GO" id="GO:0003677">
    <property type="term" value="F:DNA binding"/>
    <property type="evidence" value="ECO:0007669"/>
    <property type="project" value="UniProtKB-KW"/>
</dbReference>
<dbReference type="InterPro" id="IPR036388">
    <property type="entry name" value="WH-like_DNA-bd_sf"/>
</dbReference>
<protein>
    <submittedName>
        <fullName evidence="7">HTH-type transcriptional regulator CynR</fullName>
    </submittedName>
</protein>